<accession>A0A8H5V6S6</accession>
<feature type="transmembrane region" description="Helical" evidence="2">
    <location>
        <begin position="262"/>
        <end position="286"/>
    </location>
</feature>
<comment type="caution">
    <text evidence="3">The sequence shown here is derived from an EMBL/GenBank/DDBJ whole genome shotgun (WGS) entry which is preliminary data.</text>
</comment>
<keyword evidence="2" id="KW-0812">Transmembrane</keyword>
<feature type="transmembrane region" description="Helical" evidence="2">
    <location>
        <begin position="104"/>
        <end position="125"/>
    </location>
</feature>
<feature type="transmembrane region" description="Helical" evidence="2">
    <location>
        <begin position="201"/>
        <end position="224"/>
    </location>
</feature>
<keyword evidence="2" id="KW-1133">Transmembrane helix</keyword>
<dbReference type="OrthoDB" id="5352400at2759"/>
<evidence type="ECO:0000313" key="4">
    <source>
        <dbReference type="Proteomes" id="UP000547976"/>
    </source>
</evidence>
<gene>
    <name evidence="3" type="ORF">FSUBG_3270</name>
</gene>
<name>A0A8H5V6S6_GIBSU</name>
<proteinExistence type="predicted"/>
<sequence>MGAPSQLMATSKALKLLPTPTWPPRNASYIFIELAAAATSSRHSLTLNFNITKQAIDSDQIKLIANMKFPTFKRSQQEHTDKPAKAKNYRVLFRKWPRVSRKGTWWLMPLELIGIVPALVIFGISQPNLYRTDMWQIGWDHNPPLNSNPARILYAYANYQPQPKIALIWTRTFTNFNVAISIISLFFLLGKLTAFIMRVWYPIFATFINVSMVALYAVCVYGTIGPDYTDSRYPAPAAWYYRIGCDIAKPYGKYKSCMIAKYSLVIGVYMLAIYLCNLGFSIYAMLPNKINDVSDDDDDEDGSTTSEPKGGVWEMHNMKTPSIRAMPYTPRTQAFHTLDRQLPLRSQQNRYYG</sequence>
<evidence type="ECO:0000256" key="1">
    <source>
        <dbReference type="SAM" id="MobiDB-lite"/>
    </source>
</evidence>
<dbReference type="EMBL" id="JAAOAV010000028">
    <property type="protein sequence ID" value="KAF5610354.1"/>
    <property type="molecule type" value="Genomic_DNA"/>
</dbReference>
<evidence type="ECO:0000313" key="3">
    <source>
        <dbReference type="EMBL" id="KAF5610354.1"/>
    </source>
</evidence>
<dbReference type="AlphaFoldDB" id="A0A8H5V6S6"/>
<dbReference type="Proteomes" id="UP000547976">
    <property type="component" value="Unassembled WGS sequence"/>
</dbReference>
<organism evidence="3 4">
    <name type="scientific">Gibberella subglutinans</name>
    <name type="common">Fusarium subglutinans</name>
    <dbReference type="NCBI Taxonomy" id="42677"/>
    <lineage>
        <taxon>Eukaryota</taxon>
        <taxon>Fungi</taxon>
        <taxon>Dikarya</taxon>
        <taxon>Ascomycota</taxon>
        <taxon>Pezizomycotina</taxon>
        <taxon>Sordariomycetes</taxon>
        <taxon>Hypocreomycetidae</taxon>
        <taxon>Hypocreales</taxon>
        <taxon>Nectriaceae</taxon>
        <taxon>Fusarium</taxon>
        <taxon>Fusarium fujikuroi species complex</taxon>
    </lineage>
</organism>
<feature type="region of interest" description="Disordered" evidence="1">
    <location>
        <begin position="294"/>
        <end position="313"/>
    </location>
</feature>
<dbReference type="RefSeq" id="XP_036541231.1">
    <property type="nucleotide sequence ID" value="XM_036681133.1"/>
</dbReference>
<evidence type="ECO:0000256" key="2">
    <source>
        <dbReference type="SAM" id="Phobius"/>
    </source>
</evidence>
<dbReference type="GeneID" id="59315851"/>
<keyword evidence="2" id="KW-0472">Membrane</keyword>
<reference evidence="3 4" key="1">
    <citation type="submission" date="2020-05" db="EMBL/GenBank/DDBJ databases">
        <title>Identification and distribution of gene clusters putatively required for synthesis of sphingolipid metabolism inhibitors in phylogenetically diverse species of the filamentous fungus Fusarium.</title>
        <authorList>
            <person name="Kim H.-S."/>
            <person name="Busman M."/>
            <person name="Brown D.W."/>
            <person name="Divon H."/>
            <person name="Uhlig S."/>
            <person name="Proctor R.H."/>
        </authorList>
    </citation>
    <scope>NUCLEOTIDE SEQUENCE [LARGE SCALE GENOMIC DNA]</scope>
    <source>
        <strain evidence="3 4">NRRL 66333</strain>
    </source>
</reference>
<feature type="transmembrane region" description="Helical" evidence="2">
    <location>
        <begin position="168"/>
        <end position="189"/>
    </location>
</feature>
<keyword evidence="4" id="KW-1185">Reference proteome</keyword>
<protein>
    <submittedName>
        <fullName evidence="3">Succinate-semialdehyde dehydrogenase</fullName>
    </submittedName>
</protein>